<organism evidence="5">
    <name type="scientific">Scylla olivacea</name>
    <name type="common">Orange mud crab</name>
    <name type="synonym">Cancer olivacea</name>
    <dbReference type="NCBI Taxonomy" id="85551"/>
    <lineage>
        <taxon>Eukaryota</taxon>
        <taxon>Metazoa</taxon>
        <taxon>Ecdysozoa</taxon>
        <taxon>Arthropoda</taxon>
        <taxon>Crustacea</taxon>
        <taxon>Multicrustacea</taxon>
        <taxon>Malacostraca</taxon>
        <taxon>Eumalacostraca</taxon>
        <taxon>Eucarida</taxon>
        <taxon>Decapoda</taxon>
        <taxon>Pleocyemata</taxon>
        <taxon>Brachyura</taxon>
        <taxon>Eubrachyura</taxon>
        <taxon>Portunoidea</taxon>
        <taxon>Portunidae</taxon>
        <taxon>Portuninae</taxon>
        <taxon>Scylla</taxon>
    </lineage>
</organism>
<dbReference type="AlphaFoldDB" id="A0A0P4VXB2"/>
<evidence type="ECO:0000256" key="1">
    <source>
        <dbReference type="ARBA" id="ARBA00022593"/>
    </source>
</evidence>
<name>A0A0P4VXB2_SCYOL</name>
<dbReference type="GO" id="GO:0016559">
    <property type="term" value="P:peroxisome fission"/>
    <property type="evidence" value="ECO:0007669"/>
    <property type="project" value="InterPro"/>
</dbReference>
<dbReference type="PANTHER" id="PTHR12652">
    <property type="entry name" value="PEROXISOMAL BIOGENESIS FACTOR 11"/>
    <property type="match status" value="1"/>
</dbReference>
<proteinExistence type="predicted"/>
<dbReference type="EMBL" id="GDRN01089910">
    <property type="protein sequence ID" value="JAI60570.1"/>
    <property type="molecule type" value="Transcribed_RNA"/>
</dbReference>
<protein>
    <recommendedName>
        <fullName evidence="6">Peroxisomal membrane protein 11B</fullName>
    </recommendedName>
</protein>
<evidence type="ECO:0000256" key="2">
    <source>
        <dbReference type="ARBA" id="ARBA00023136"/>
    </source>
</evidence>
<evidence type="ECO:0008006" key="6">
    <source>
        <dbReference type="Google" id="ProtNLM"/>
    </source>
</evidence>
<evidence type="ECO:0000313" key="5">
    <source>
        <dbReference type="EMBL" id="JAI60570.1"/>
    </source>
</evidence>
<dbReference type="GO" id="GO:0005778">
    <property type="term" value="C:peroxisomal membrane"/>
    <property type="evidence" value="ECO:0007669"/>
    <property type="project" value="UniProtKB-SubCell"/>
</dbReference>
<evidence type="ECO:0000256" key="3">
    <source>
        <dbReference type="ARBA" id="ARBA00023140"/>
    </source>
</evidence>
<evidence type="ECO:0000256" key="4">
    <source>
        <dbReference type="ARBA" id="ARBA00046271"/>
    </source>
</evidence>
<dbReference type="InterPro" id="IPR008733">
    <property type="entry name" value="PEX11"/>
</dbReference>
<dbReference type="Pfam" id="PF05648">
    <property type="entry name" value="PEX11"/>
    <property type="match status" value="1"/>
</dbReference>
<keyword evidence="3" id="KW-0576">Peroxisome</keyword>
<keyword evidence="2" id="KW-0472">Membrane</keyword>
<dbReference type="PANTHER" id="PTHR12652:SF50">
    <property type="entry name" value="PEROXIN 11"/>
    <property type="match status" value="1"/>
</dbReference>
<reference evidence="5" key="1">
    <citation type="submission" date="2015-09" db="EMBL/GenBank/DDBJ databases">
        <title>Scylla olivacea transcriptome.</title>
        <authorList>
            <person name="Ikhwanuddin M."/>
        </authorList>
    </citation>
    <scope>NUCLEOTIDE SEQUENCE</scope>
</reference>
<keyword evidence="1" id="KW-0962">Peroxisome biogenesis</keyword>
<comment type="subcellular location">
    <subcellularLocation>
        <location evidence="4">Peroxisome membrane</location>
    </subcellularLocation>
</comment>
<accession>A0A0P4VXB2</accession>
<sequence>MDVWVKLNASTAGKDKLFRFVQYLSRLVWHNLESRKNLRDTVARLKIIESSFSTFRKLLRLGKSLEVLHGALRTLHLPDAVLRITLTLSRIYQFLFLLADHIIWFGRAGLWEIDKEKWSKVSNKFWLGSIILNLFRDVYEILAITKRRMRCLGPPVCISRSMPGVREVCKAVPVLRPVAEFAEEHRDVFFDSVKNLCDIWIPLTYLGHTKLSPGTVGFLGSVSSLAGLVAVLDPLAKLAPA</sequence>